<feature type="domain" description="HpcH/HpaI aldolase/citrate lyase" evidence="2">
    <location>
        <begin position="20"/>
        <end position="214"/>
    </location>
</feature>
<protein>
    <recommendedName>
        <fullName evidence="2">HpcH/HpaI aldolase/citrate lyase domain-containing protein</fullName>
    </recommendedName>
</protein>
<dbReference type="PANTHER" id="PTHR30502">
    <property type="entry name" value="2-KETO-3-DEOXY-L-RHAMNONATE ALDOLASE"/>
    <property type="match status" value="1"/>
</dbReference>
<name>A0ABS6SG26_9SPHN</name>
<evidence type="ECO:0000313" key="3">
    <source>
        <dbReference type="EMBL" id="MBV7257378.1"/>
    </source>
</evidence>
<comment type="caution">
    <text evidence="3">The sequence shown here is derived from an EMBL/GenBank/DDBJ whole genome shotgun (WGS) entry which is preliminary data.</text>
</comment>
<evidence type="ECO:0000256" key="1">
    <source>
        <dbReference type="ARBA" id="ARBA00022723"/>
    </source>
</evidence>
<evidence type="ECO:0000259" key="2">
    <source>
        <dbReference type="Pfam" id="PF03328"/>
    </source>
</evidence>
<organism evidence="3 4">
    <name type="scientific">Pacificimonas pallii</name>
    <dbReference type="NCBI Taxonomy" id="2827236"/>
    <lineage>
        <taxon>Bacteria</taxon>
        <taxon>Pseudomonadati</taxon>
        <taxon>Pseudomonadota</taxon>
        <taxon>Alphaproteobacteria</taxon>
        <taxon>Sphingomonadales</taxon>
        <taxon>Sphingosinicellaceae</taxon>
        <taxon>Pacificimonas</taxon>
    </lineage>
</organism>
<reference evidence="3 4" key="1">
    <citation type="submission" date="2021-04" db="EMBL/GenBank/DDBJ databases">
        <authorList>
            <person name="Pira H."/>
            <person name="Risdian C."/>
            <person name="Wink J."/>
        </authorList>
    </citation>
    <scope>NUCLEOTIDE SEQUENCE [LARGE SCALE GENOMIC DNA]</scope>
    <source>
        <strain evidence="3 4">WHA3</strain>
    </source>
</reference>
<sequence>MIRGDLMRRLGNGEVVVGAFSPYREVPLAEQIARAFDFIVWDGEHGLIEPADTPALSLACHRAECTPIVRVPSPDDRVIGRFLDLGADGIMAPMIETGDQATDLLAAMQYPPQGRRGVAMTRNLEFGMADNIPGLLQNSNKDAIAIAQIETRRAVENIDAILGVAEVDIVFIGPADLSLSLGCPLQFQHPDFIAAVVGIVGKARAAQKHVGILVDSPNQIPALKSLGVRMFACYLDSLLMSAVTEFTAAFEK</sequence>
<dbReference type="EMBL" id="JAGSPA010000003">
    <property type="protein sequence ID" value="MBV7257378.1"/>
    <property type="molecule type" value="Genomic_DNA"/>
</dbReference>
<keyword evidence="1" id="KW-0479">Metal-binding</keyword>
<dbReference type="InterPro" id="IPR005000">
    <property type="entry name" value="Aldolase/citrate-lyase_domain"/>
</dbReference>
<accession>A0ABS6SG26</accession>
<evidence type="ECO:0000313" key="4">
    <source>
        <dbReference type="Proteomes" id="UP000722336"/>
    </source>
</evidence>
<dbReference type="InterPro" id="IPR050251">
    <property type="entry name" value="HpcH-HpaI_aldolase"/>
</dbReference>
<proteinExistence type="predicted"/>
<dbReference type="RefSeq" id="WP_218446193.1">
    <property type="nucleotide sequence ID" value="NZ_JAGSPA010000003.1"/>
</dbReference>
<dbReference type="PANTHER" id="PTHR30502:SF0">
    <property type="entry name" value="PHOSPHOENOLPYRUVATE CARBOXYLASE FAMILY PROTEIN"/>
    <property type="match status" value="1"/>
</dbReference>
<gene>
    <name evidence="3" type="ORF">KCG44_11335</name>
</gene>
<keyword evidence="4" id="KW-1185">Reference proteome</keyword>
<dbReference type="Proteomes" id="UP000722336">
    <property type="component" value="Unassembled WGS sequence"/>
</dbReference>
<dbReference type="Pfam" id="PF03328">
    <property type="entry name" value="HpcH_HpaI"/>
    <property type="match status" value="1"/>
</dbReference>